<dbReference type="Proteomes" id="UP001163336">
    <property type="component" value="Chromosome"/>
</dbReference>
<evidence type="ECO:0000256" key="2">
    <source>
        <dbReference type="SAM" id="SignalP"/>
    </source>
</evidence>
<dbReference type="InterPro" id="IPR005545">
    <property type="entry name" value="YCII"/>
</dbReference>
<accession>A0ABM8CA43</accession>
<feature type="signal peptide" evidence="2">
    <location>
        <begin position="1"/>
        <end position="22"/>
    </location>
</feature>
<dbReference type="SUPFAM" id="SSF54909">
    <property type="entry name" value="Dimeric alpha+beta barrel"/>
    <property type="match status" value="1"/>
</dbReference>
<dbReference type="EMBL" id="AP026966">
    <property type="protein sequence ID" value="BDT60157.1"/>
    <property type="molecule type" value="Genomic_DNA"/>
</dbReference>
<organism evidence="4 5">
    <name type="scientific">Massilia varians</name>
    <dbReference type="NCBI Taxonomy" id="457921"/>
    <lineage>
        <taxon>Bacteria</taxon>
        <taxon>Pseudomonadati</taxon>
        <taxon>Pseudomonadota</taxon>
        <taxon>Betaproteobacteria</taxon>
        <taxon>Burkholderiales</taxon>
        <taxon>Oxalobacteraceae</taxon>
        <taxon>Telluria group</taxon>
        <taxon>Massilia</taxon>
    </lineage>
</organism>
<dbReference type="InterPro" id="IPR011008">
    <property type="entry name" value="Dimeric_a/b-barrel"/>
</dbReference>
<reference evidence="4" key="1">
    <citation type="submission" date="2022-11" db="EMBL/GenBank/DDBJ databases">
        <title>Isolation and characterization of PLA-degrading bacterium Massilia sp. from Antarctic soil.</title>
        <authorList>
            <person name="Sato K."/>
            <person name="Gomez-Fuentes C."/>
            <person name="Ahmad S.A."/>
            <person name="Zulkharnain A."/>
        </authorList>
    </citation>
    <scope>NUCLEOTIDE SEQUENCE</scope>
    <source>
        <strain evidence="4">N-3</strain>
    </source>
</reference>
<dbReference type="Pfam" id="PF03795">
    <property type="entry name" value="YCII"/>
    <property type="match status" value="1"/>
</dbReference>
<evidence type="ECO:0000256" key="1">
    <source>
        <dbReference type="ARBA" id="ARBA00007689"/>
    </source>
</evidence>
<feature type="domain" description="YCII-related" evidence="3">
    <location>
        <begin position="55"/>
        <end position="131"/>
    </location>
</feature>
<dbReference type="Gene3D" id="3.30.70.1060">
    <property type="entry name" value="Dimeric alpha+beta barrel"/>
    <property type="match status" value="1"/>
</dbReference>
<proteinExistence type="inferred from homology"/>
<protein>
    <recommendedName>
        <fullName evidence="3">YCII-related domain-containing protein</fullName>
    </recommendedName>
</protein>
<comment type="similarity">
    <text evidence="1">Belongs to the YciI family.</text>
</comment>
<name>A0ABM8CA43_9BURK</name>
<keyword evidence="5" id="KW-1185">Reference proteome</keyword>
<keyword evidence="2" id="KW-0732">Signal</keyword>
<feature type="chain" id="PRO_5045826673" description="YCII-related domain-containing protein" evidence="2">
    <location>
        <begin position="23"/>
        <end position="157"/>
    </location>
</feature>
<evidence type="ECO:0000313" key="4">
    <source>
        <dbReference type="EMBL" id="BDT60157.1"/>
    </source>
</evidence>
<sequence length="157" mass="17141">MSKKMLMGLCASLLLAMQPAVAQTKALEAAPQYDAALAQSLGADERGMRPYVFVILKTGPKNIEDKAERAKIFEGHFANMGKLASEKKLVFAGPLDGKEGRRGIFVIATPDIEEAKRYVATDPVISSGLMEAEYHKLYGSAALMMVNDVHNKIQKKQ</sequence>
<gene>
    <name evidence="4" type="ORF">MasN3_36510</name>
</gene>
<dbReference type="RefSeq" id="WP_281909158.1">
    <property type="nucleotide sequence ID" value="NZ_AP026966.1"/>
</dbReference>
<evidence type="ECO:0000313" key="5">
    <source>
        <dbReference type="Proteomes" id="UP001163336"/>
    </source>
</evidence>
<evidence type="ECO:0000259" key="3">
    <source>
        <dbReference type="Pfam" id="PF03795"/>
    </source>
</evidence>